<dbReference type="GO" id="GO:0016616">
    <property type="term" value="F:oxidoreductase activity, acting on the CH-OH group of donors, NAD or NADP as acceptor"/>
    <property type="evidence" value="ECO:0007669"/>
    <property type="project" value="TreeGrafter"/>
</dbReference>
<organism evidence="3 4">
    <name type="scientific">Candidatus Entotheonella gemina</name>
    <dbReference type="NCBI Taxonomy" id="1429439"/>
    <lineage>
        <taxon>Bacteria</taxon>
        <taxon>Pseudomonadati</taxon>
        <taxon>Nitrospinota/Tectimicrobiota group</taxon>
        <taxon>Candidatus Tectimicrobiota</taxon>
        <taxon>Candidatus Entotheonellia</taxon>
        <taxon>Candidatus Entotheonellales</taxon>
        <taxon>Candidatus Entotheonellaceae</taxon>
        <taxon>Candidatus Entotheonella</taxon>
    </lineage>
</organism>
<dbReference type="NCBIfam" id="NF005559">
    <property type="entry name" value="PRK07231.1"/>
    <property type="match status" value="1"/>
</dbReference>
<dbReference type="AlphaFoldDB" id="W4LJS2"/>
<comment type="caution">
    <text evidence="3">The sequence shown here is derived from an EMBL/GenBank/DDBJ whole genome shotgun (WGS) entry which is preliminary data.</text>
</comment>
<gene>
    <name evidence="3" type="ORF">ETSY2_43005</name>
</gene>
<dbReference type="InterPro" id="IPR036291">
    <property type="entry name" value="NAD(P)-bd_dom_sf"/>
</dbReference>
<dbReference type="EMBL" id="AZHX01001957">
    <property type="protein sequence ID" value="ETW98328.1"/>
    <property type="molecule type" value="Genomic_DNA"/>
</dbReference>
<dbReference type="InterPro" id="IPR002347">
    <property type="entry name" value="SDR_fam"/>
</dbReference>
<dbReference type="Proteomes" id="UP000019140">
    <property type="component" value="Unassembled WGS sequence"/>
</dbReference>
<dbReference type="PANTHER" id="PTHR42760">
    <property type="entry name" value="SHORT-CHAIN DEHYDROGENASES/REDUCTASES FAMILY MEMBER"/>
    <property type="match status" value="1"/>
</dbReference>
<evidence type="ECO:0000313" key="3">
    <source>
        <dbReference type="EMBL" id="ETW98328.1"/>
    </source>
</evidence>
<keyword evidence="2" id="KW-0560">Oxidoreductase</keyword>
<dbReference type="NCBIfam" id="NF009466">
    <property type="entry name" value="PRK12826.1-2"/>
    <property type="match status" value="1"/>
</dbReference>
<dbReference type="Gene3D" id="3.40.50.720">
    <property type="entry name" value="NAD(P)-binding Rossmann-like Domain"/>
    <property type="match status" value="1"/>
</dbReference>
<dbReference type="PATRIC" id="fig|1429439.4.peg.7202"/>
<dbReference type="FunFam" id="3.40.50.720:FF:000084">
    <property type="entry name" value="Short-chain dehydrogenase reductase"/>
    <property type="match status" value="1"/>
</dbReference>
<comment type="similarity">
    <text evidence="1">Belongs to the short-chain dehydrogenases/reductases (SDR) family.</text>
</comment>
<dbReference type="GO" id="GO:0048038">
    <property type="term" value="F:quinone binding"/>
    <property type="evidence" value="ECO:0007669"/>
    <property type="project" value="TreeGrafter"/>
</dbReference>
<dbReference type="PRINTS" id="PR00081">
    <property type="entry name" value="GDHRDH"/>
</dbReference>
<reference evidence="3 4" key="1">
    <citation type="journal article" date="2014" name="Nature">
        <title>An environmental bacterial taxon with a large and distinct metabolic repertoire.</title>
        <authorList>
            <person name="Wilson M.C."/>
            <person name="Mori T."/>
            <person name="Ruckert C."/>
            <person name="Uria A.R."/>
            <person name="Helf M.J."/>
            <person name="Takada K."/>
            <person name="Gernert C."/>
            <person name="Steffens U.A."/>
            <person name="Heycke N."/>
            <person name="Schmitt S."/>
            <person name="Rinke C."/>
            <person name="Helfrich E.J."/>
            <person name="Brachmann A.O."/>
            <person name="Gurgui C."/>
            <person name="Wakimoto T."/>
            <person name="Kracht M."/>
            <person name="Crusemann M."/>
            <person name="Hentschel U."/>
            <person name="Abe I."/>
            <person name="Matsunaga S."/>
            <person name="Kalinowski J."/>
            <person name="Takeyama H."/>
            <person name="Piel J."/>
        </authorList>
    </citation>
    <scope>NUCLEOTIDE SEQUENCE [LARGE SCALE GENOMIC DNA]</scope>
    <source>
        <strain evidence="4">TSY2</strain>
    </source>
</reference>
<name>W4LJS2_9BACT</name>
<dbReference type="GO" id="GO:0006633">
    <property type="term" value="P:fatty acid biosynthetic process"/>
    <property type="evidence" value="ECO:0007669"/>
    <property type="project" value="TreeGrafter"/>
</dbReference>
<keyword evidence="4" id="KW-1185">Reference proteome</keyword>
<protein>
    <recommendedName>
        <fullName evidence="5">3-ketoacyl-ACP reductase</fullName>
    </recommendedName>
</protein>
<evidence type="ECO:0000256" key="1">
    <source>
        <dbReference type="ARBA" id="ARBA00006484"/>
    </source>
</evidence>
<sequence>MRCEGKIVLVTGAQQGIGRAVALRFAQEGADVALNYLDDRPAAEAIAAQIKALGQRCTLIRADVSKSAEIRQLVATVEADLGPIDVLVNNAGIFPRAGFLELTEDEWDAVLTTNLKGSFICAQEVTRRMVDAQRPGVVINLASGAPYRGSFRSTAYMASKLGIVGLTRGMARDLTPHRIRVNAVAPGVTNTAMPRLGNTEEQLAELAQRLPTGALAEPDDIADVIVFLATDDARHLIGQLIHVNGGDYLA</sequence>
<dbReference type="Pfam" id="PF13561">
    <property type="entry name" value="adh_short_C2"/>
    <property type="match status" value="1"/>
</dbReference>
<dbReference type="PANTHER" id="PTHR42760:SF133">
    <property type="entry name" value="3-OXOACYL-[ACYL-CARRIER-PROTEIN] REDUCTASE"/>
    <property type="match status" value="1"/>
</dbReference>
<evidence type="ECO:0000256" key="2">
    <source>
        <dbReference type="ARBA" id="ARBA00023002"/>
    </source>
</evidence>
<accession>W4LJS2</accession>
<proteinExistence type="inferred from homology"/>
<evidence type="ECO:0000313" key="4">
    <source>
        <dbReference type="Proteomes" id="UP000019140"/>
    </source>
</evidence>
<dbReference type="HOGENOM" id="CLU_010194_1_3_7"/>
<evidence type="ECO:0008006" key="5">
    <source>
        <dbReference type="Google" id="ProtNLM"/>
    </source>
</evidence>
<dbReference type="SUPFAM" id="SSF51735">
    <property type="entry name" value="NAD(P)-binding Rossmann-fold domains"/>
    <property type="match status" value="1"/>
</dbReference>
<dbReference type="PRINTS" id="PR00080">
    <property type="entry name" value="SDRFAMILY"/>
</dbReference>